<evidence type="ECO:0008006" key="3">
    <source>
        <dbReference type="Google" id="ProtNLM"/>
    </source>
</evidence>
<sequence length="151" mass="16851">MKWDGVQKIWHHTSYNELHVAPEAHPVLLTKAPLNPKANEEKMTEIMFEMFDVPDRHVAIGAELSLYASGRTTDLPSLQGIVLDSGGGVSHTVPIYERTVPHAIHTIDLAGRNLTNALTMILAEIRHSFTTAAEQEIVRDIKERIAYVAFD</sequence>
<dbReference type="Gene3D" id="3.30.420.40">
    <property type="match status" value="1"/>
</dbReference>
<dbReference type="EMBL" id="JACEGQ020000001">
    <property type="protein sequence ID" value="KAH8518181.1"/>
    <property type="molecule type" value="Genomic_DNA"/>
</dbReference>
<name>A0A8T2ZLI8_POPDE</name>
<gene>
    <name evidence="1" type="ORF">H0E87_000129</name>
</gene>
<dbReference type="Pfam" id="PF00022">
    <property type="entry name" value="Actin"/>
    <property type="match status" value="1"/>
</dbReference>
<dbReference type="PANTHER" id="PTHR11937">
    <property type="entry name" value="ACTIN"/>
    <property type="match status" value="1"/>
</dbReference>
<dbReference type="InterPro" id="IPR004000">
    <property type="entry name" value="Actin"/>
</dbReference>
<dbReference type="Proteomes" id="UP000807159">
    <property type="component" value="Chromosome 1"/>
</dbReference>
<dbReference type="FunFam" id="3.30.420.40:FF:000050">
    <property type="entry name" value="Actin, alpha skeletal muscle"/>
    <property type="match status" value="1"/>
</dbReference>
<reference evidence="1" key="1">
    <citation type="journal article" date="2021" name="J. Hered.">
        <title>Genome Assembly of Salicaceae Populus deltoides (Eastern Cottonwood) I-69 Based on Nanopore Sequencing and Hi-C Technologies.</title>
        <authorList>
            <person name="Bai S."/>
            <person name="Wu H."/>
            <person name="Zhang J."/>
            <person name="Pan Z."/>
            <person name="Zhao W."/>
            <person name="Li Z."/>
            <person name="Tong C."/>
        </authorList>
    </citation>
    <scope>NUCLEOTIDE SEQUENCE</scope>
    <source>
        <tissue evidence="1">Leaf</tissue>
    </source>
</reference>
<dbReference type="InterPro" id="IPR043129">
    <property type="entry name" value="ATPase_NBD"/>
</dbReference>
<dbReference type="Gene3D" id="3.90.640.10">
    <property type="entry name" value="Actin, Chain A, domain 4"/>
    <property type="match status" value="1"/>
</dbReference>
<proteinExistence type="predicted"/>
<dbReference type="SUPFAM" id="SSF53067">
    <property type="entry name" value="Actin-like ATPase domain"/>
    <property type="match status" value="2"/>
</dbReference>
<evidence type="ECO:0000313" key="2">
    <source>
        <dbReference type="Proteomes" id="UP000807159"/>
    </source>
</evidence>
<dbReference type="PRINTS" id="PR00190">
    <property type="entry name" value="ACTIN"/>
</dbReference>
<keyword evidence="2" id="KW-1185">Reference proteome</keyword>
<organism evidence="1 2">
    <name type="scientific">Populus deltoides</name>
    <name type="common">Eastern poplar</name>
    <name type="synonym">Eastern cottonwood</name>
    <dbReference type="NCBI Taxonomy" id="3696"/>
    <lineage>
        <taxon>Eukaryota</taxon>
        <taxon>Viridiplantae</taxon>
        <taxon>Streptophyta</taxon>
        <taxon>Embryophyta</taxon>
        <taxon>Tracheophyta</taxon>
        <taxon>Spermatophyta</taxon>
        <taxon>Magnoliopsida</taxon>
        <taxon>eudicotyledons</taxon>
        <taxon>Gunneridae</taxon>
        <taxon>Pentapetalae</taxon>
        <taxon>rosids</taxon>
        <taxon>fabids</taxon>
        <taxon>Malpighiales</taxon>
        <taxon>Salicaceae</taxon>
        <taxon>Saliceae</taxon>
        <taxon>Populus</taxon>
    </lineage>
</organism>
<accession>A0A8T2ZLI8</accession>
<protein>
    <recommendedName>
        <fullName evidence="3">Actin</fullName>
    </recommendedName>
</protein>
<evidence type="ECO:0000313" key="1">
    <source>
        <dbReference type="EMBL" id="KAH8518181.1"/>
    </source>
</evidence>
<comment type="caution">
    <text evidence="1">The sequence shown here is derived from an EMBL/GenBank/DDBJ whole genome shotgun (WGS) entry which is preliminary data.</text>
</comment>
<dbReference type="AlphaFoldDB" id="A0A8T2ZLI8"/>